<keyword evidence="2" id="KW-0521">NADP</keyword>
<dbReference type="InterPro" id="IPR036291">
    <property type="entry name" value="NAD(P)-bd_dom_sf"/>
</dbReference>
<dbReference type="EMBL" id="JACAZE010000002">
    <property type="protein sequence ID" value="KAF7320831.1"/>
    <property type="molecule type" value="Genomic_DNA"/>
</dbReference>
<keyword evidence="6" id="KW-1185">Reference proteome</keyword>
<evidence type="ECO:0000313" key="6">
    <source>
        <dbReference type="Proteomes" id="UP000613580"/>
    </source>
</evidence>
<organism evidence="5 6">
    <name type="scientific">Mycena chlorophos</name>
    <name type="common">Agaric fungus</name>
    <name type="synonym">Agaricus chlorophos</name>
    <dbReference type="NCBI Taxonomy" id="658473"/>
    <lineage>
        <taxon>Eukaryota</taxon>
        <taxon>Fungi</taxon>
        <taxon>Dikarya</taxon>
        <taxon>Basidiomycota</taxon>
        <taxon>Agaricomycotina</taxon>
        <taxon>Agaricomycetes</taxon>
        <taxon>Agaricomycetidae</taxon>
        <taxon>Agaricales</taxon>
        <taxon>Marasmiineae</taxon>
        <taxon>Mycenaceae</taxon>
        <taxon>Mycena</taxon>
    </lineage>
</organism>
<evidence type="ECO:0000256" key="2">
    <source>
        <dbReference type="ARBA" id="ARBA00022857"/>
    </source>
</evidence>
<dbReference type="GO" id="GO:0016491">
    <property type="term" value="F:oxidoreductase activity"/>
    <property type="evidence" value="ECO:0007669"/>
    <property type="project" value="UniProtKB-KW"/>
</dbReference>
<gene>
    <name evidence="5" type="ORF">HMN09_00169600</name>
</gene>
<sequence length="294" mass="31765">MTITKDSSAPLVAVVGATGAQGGSVVDALAESDKAYRIRAFTRDATKPAAEALKGKGAEVVQVALTVENKDKVADYAFLGTNFWEHVNMEKEISEGKLLIDAAKAAGARGIIWSLHQAVVTEYGNQSGVPLVNICAGFYAQNLSGAHGLISKRDDGAHEISWNVRPETMVPLIDIEKDYGMFVRKAIEAKVFPNGQDVNTTSEDISVGDLVKQLSEGTGKTVVYTQITSEEWIKRQLAAGVPQFIAEELVEGFEAFEAVGYYPQQPSATAEGLARPLQTWKQYVKRADWSKALA</sequence>
<dbReference type="SUPFAM" id="SSF51735">
    <property type="entry name" value="NAD(P)-binding Rossmann-fold domains"/>
    <property type="match status" value="1"/>
</dbReference>
<keyword evidence="3" id="KW-0560">Oxidoreductase</keyword>
<name>A0A8H6TQA0_MYCCL</name>
<evidence type="ECO:0000256" key="1">
    <source>
        <dbReference type="ARBA" id="ARBA00006328"/>
    </source>
</evidence>
<dbReference type="Gene3D" id="3.90.25.10">
    <property type="entry name" value="UDP-galactose 4-epimerase, domain 1"/>
    <property type="match status" value="1"/>
</dbReference>
<dbReference type="Pfam" id="PF05368">
    <property type="entry name" value="NmrA"/>
    <property type="match status" value="1"/>
</dbReference>
<proteinExistence type="inferred from homology"/>
<comment type="caution">
    <text evidence="5">The sequence shown here is derived from an EMBL/GenBank/DDBJ whole genome shotgun (WGS) entry which is preliminary data.</text>
</comment>
<dbReference type="AlphaFoldDB" id="A0A8H6TQA0"/>
<protein>
    <submittedName>
        <fullName evidence="5">NmrA domain-containing protein</fullName>
    </submittedName>
</protein>
<dbReference type="InterPro" id="IPR051164">
    <property type="entry name" value="NmrA-like_oxidored"/>
</dbReference>
<feature type="domain" description="NmrA-like" evidence="4">
    <location>
        <begin position="11"/>
        <end position="123"/>
    </location>
</feature>
<dbReference type="OrthoDB" id="300709at2759"/>
<dbReference type="PANTHER" id="PTHR42748:SF30">
    <property type="entry name" value="NMRA-LIKE DOMAIN-CONTAINING PROTEIN"/>
    <property type="match status" value="1"/>
</dbReference>
<dbReference type="InterPro" id="IPR008030">
    <property type="entry name" value="NmrA-like"/>
</dbReference>
<reference evidence="5" key="1">
    <citation type="submission" date="2020-05" db="EMBL/GenBank/DDBJ databases">
        <title>Mycena genomes resolve the evolution of fungal bioluminescence.</title>
        <authorList>
            <person name="Tsai I.J."/>
        </authorList>
    </citation>
    <scope>NUCLEOTIDE SEQUENCE</scope>
    <source>
        <strain evidence="5">110903Hualien_Pintung</strain>
    </source>
</reference>
<dbReference type="PANTHER" id="PTHR42748">
    <property type="entry name" value="NITROGEN METABOLITE REPRESSION PROTEIN NMRA FAMILY MEMBER"/>
    <property type="match status" value="1"/>
</dbReference>
<evidence type="ECO:0000259" key="4">
    <source>
        <dbReference type="Pfam" id="PF05368"/>
    </source>
</evidence>
<evidence type="ECO:0000256" key="3">
    <source>
        <dbReference type="ARBA" id="ARBA00023002"/>
    </source>
</evidence>
<comment type="similarity">
    <text evidence="1">Belongs to the NmrA-type oxidoreductase family.</text>
</comment>
<dbReference type="GO" id="GO:0005634">
    <property type="term" value="C:nucleus"/>
    <property type="evidence" value="ECO:0007669"/>
    <property type="project" value="TreeGrafter"/>
</dbReference>
<dbReference type="Proteomes" id="UP000613580">
    <property type="component" value="Unassembled WGS sequence"/>
</dbReference>
<accession>A0A8H6TQA0</accession>
<evidence type="ECO:0000313" key="5">
    <source>
        <dbReference type="EMBL" id="KAF7320831.1"/>
    </source>
</evidence>
<dbReference type="Gene3D" id="3.40.50.720">
    <property type="entry name" value="NAD(P)-binding Rossmann-like Domain"/>
    <property type="match status" value="1"/>
</dbReference>